<dbReference type="InterPro" id="IPR026856">
    <property type="entry name" value="Sialidase_fam"/>
</dbReference>
<dbReference type="Pfam" id="PF13088">
    <property type="entry name" value="BNR_2"/>
    <property type="match status" value="1"/>
</dbReference>
<dbReference type="GO" id="GO:0016020">
    <property type="term" value="C:membrane"/>
    <property type="evidence" value="ECO:0007669"/>
    <property type="project" value="TreeGrafter"/>
</dbReference>
<dbReference type="PANTHER" id="PTHR10628">
    <property type="entry name" value="SIALIDASE"/>
    <property type="match status" value="1"/>
</dbReference>
<sequence>MISTNKPTSAASITPKDVAVKRYSMKKTIATLLSLFLFLFCFCQEKVPVFVSGTDGYKSYRIPAIVALPNNDLLAFCEGRVNNAGDFGHVNIVMKRSTDGGKTWDSLHVVAENGDLQAGNAAPVVDMTDPAYPAGRIFLFYNTGNNNEGEVRKGNGLREAWYKTSVDNGRTWSEAVNITAQVHRPKQPRINPAYNFSEDWRGYANTPGHAMQFQTGKYKGRIFVAANHSAGDPQKQFADYEAHGYYSDDHGKTFHLSTTVAMPGSNESTAAELSHSGLMMNSRNQKGDVRARIVSVSSNGGATWDSSYFDQTLIDPVNEGSLLTVRYKKRGNTLAFCNAADTKRRDNLTLRISDDDGKTWKKSFVIDKSADGTKGDWTAYADLVKLGKKKVGVLYERDGYKQIVFTVVKWK</sequence>
<dbReference type="PANTHER" id="PTHR10628:SF30">
    <property type="entry name" value="EXO-ALPHA-SIALIDASE"/>
    <property type="match status" value="1"/>
</dbReference>
<dbReference type="GO" id="GO:0004308">
    <property type="term" value="F:exo-alpha-sialidase activity"/>
    <property type="evidence" value="ECO:0007669"/>
    <property type="project" value="UniProtKB-EC"/>
</dbReference>
<dbReference type="CDD" id="cd15482">
    <property type="entry name" value="Sialidase_non-viral"/>
    <property type="match status" value="1"/>
</dbReference>
<comment type="catalytic activity">
    <reaction evidence="1">
        <text>Hydrolysis of alpha-(2-&gt;3)-, alpha-(2-&gt;6)-, alpha-(2-&gt;8)- glycosidic linkages of terminal sialic acid residues in oligosaccharides, glycoproteins, glycolipids, colominic acid and synthetic substrates.</text>
        <dbReference type="EC" id="3.2.1.18"/>
    </reaction>
</comment>
<dbReference type="Proteomes" id="UP000321204">
    <property type="component" value="Chromosome"/>
</dbReference>
<dbReference type="EC" id="3.2.1.18" evidence="3"/>
<evidence type="ECO:0000256" key="3">
    <source>
        <dbReference type="ARBA" id="ARBA00012733"/>
    </source>
</evidence>
<dbReference type="InterPro" id="IPR036278">
    <property type="entry name" value="Sialidase_sf"/>
</dbReference>
<dbReference type="EMBL" id="CP042433">
    <property type="protein sequence ID" value="QEC54482.1"/>
    <property type="molecule type" value="Genomic_DNA"/>
</dbReference>
<dbReference type="Gene3D" id="2.120.10.10">
    <property type="match status" value="1"/>
</dbReference>
<dbReference type="SUPFAM" id="SSF50939">
    <property type="entry name" value="Sialidases"/>
    <property type="match status" value="1"/>
</dbReference>
<evidence type="ECO:0000259" key="4">
    <source>
        <dbReference type="Pfam" id="PF13088"/>
    </source>
</evidence>
<evidence type="ECO:0000256" key="1">
    <source>
        <dbReference type="ARBA" id="ARBA00000427"/>
    </source>
</evidence>
<reference evidence="5 6" key="1">
    <citation type="journal article" date="2015" name="Int. J. Syst. Evol. Microbiol.">
        <title>Flavisolibacter ginsenosidimutans sp. nov., with ginsenoside-converting activity isolated from soil used for cultivating ginseng.</title>
        <authorList>
            <person name="Zhao Y."/>
            <person name="Liu Q."/>
            <person name="Kang M.S."/>
            <person name="Jin F."/>
            <person name="Yu H."/>
            <person name="Im W.T."/>
        </authorList>
    </citation>
    <scope>NUCLEOTIDE SEQUENCE [LARGE SCALE GENOMIC DNA]</scope>
    <source>
        <strain evidence="5 6">Gsoil 636</strain>
    </source>
</reference>
<proteinExistence type="inferred from homology"/>
<keyword evidence="6" id="KW-1185">Reference proteome</keyword>
<evidence type="ECO:0000313" key="5">
    <source>
        <dbReference type="EMBL" id="QEC54482.1"/>
    </source>
</evidence>
<protein>
    <recommendedName>
        <fullName evidence="3">exo-alpha-sialidase</fullName>
        <ecNumber evidence="3">3.2.1.18</ecNumber>
    </recommendedName>
</protein>
<organism evidence="5 6">
    <name type="scientific">Flavisolibacter ginsenosidimutans</name>
    <dbReference type="NCBI Taxonomy" id="661481"/>
    <lineage>
        <taxon>Bacteria</taxon>
        <taxon>Pseudomonadati</taxon>
        <taxon>Bacteroidota</taxon>
        <taxon>Chitinophagia</taxon>
        <taxon>Chitinophagales</taxon>
        <taxon>Chitinophagaceae</taxon>
        <taxon>Flavisolibacter</taxon>
    </lineage>
</organism>
<evidence type="ECO:0000313" key="6">
    <source>
        <dbReference type="Proteomes" id="UP000321204"/>
    </source>
</evidence>
<dbReference type="InterPro" id="IPR011040">
    <property type="entry name" value="Sialidase"/>
</dbReference>
<gene>
    <name evidence="5" type="ORF">FSB75_00735</name>
</gene>
<name>A0A5B8UDI9_9BACT</name>
<accession>A0A5B8UDI9</accession>
<dbReference type="GO" id="GO:0005737">
    <property type="term" value="C:cytoplasm"/>
    <property type="evidence" value="ECO:0007669"/>
    <property type="project" value="TreeGrafter"/>
</dbReference>
<dbReference type="AlphaFoldDB" id="A0A5B8UDI9"/>
<dbReference type="GO" id="GO:0006689">
    <property type="term" value="P:ganglioside catabolic process"/>
    <property type="evidence" value="ECO:0007669"/>
    <property type="project" value="TreeGrafter"/>
</dbReference>
<feature type="domain" description="Sialidase" evidence="4">
    <location>
        <begin position="73"/>
        <end position="370"/>
    </location>
</feature>
<dbReference type="OrthoDB" id="7294637at2"/>
<dbReference type="KEGG" id="fgg:FSB75_00735"/>
<comment type="similarity">
    <text evidence="2">Belongs to the glycosyl hydrolase 33 family.</text>
</comment>
<evidence type="ECO:0000256" key="2">
    <source>
        <dbReference type="ARBA" id="ARBA00009348"/>
    </source>
</evidence>
<dbReference type="GO" id="GO:0009313">
    <property type="term" value="P:oligosaccharide catabolic process"/>
    <property type="evidence" value="ECO:0007669"/>
    <property type="project" value="TreeGrafter"/>
</dbReference>